<evidence type="ECO:0000256" key="2">
    <source>
        <dbReference type="ARBA" id="ARBA00023125"/>
    </source>
</evidence>
<dbReference type="InterPro" id="IPR008920">
    <property type="entry name" value="TF_FadR/GntR_C"/>
</dbReference>
<dbReference type="SMART" id="SM00895">
    <property type="entry name" value="FCD"/>
    <property type="match status" value="1"/>
</dbReference>
<dbReference type="AlphaFoldDB" id="A0A1N7P3C0"/>
<dbReference type="Gene3D" id="1.10.10.10">
    <property type="entry name" value="Winged helix-like DNA-binding domain superfamily/Winged helix DNA-binding domain"/>
    <property type="match status" value="1"/>
</dbReference>
<keyword evidence="1" id="KW-0805">Transcription regulation</keyword>
<dbReference type="Gene3D" id="1.20.120.530">
    <property type="entry name" value="GntR ligand-binding domain-like"/>
    <property type="match status" value="1"/>
</dbReference>
<dbReference type="GO" id="GO:0003700">
    <property type="term" value="F:DNA-binding transcription factor activity"/>
    <property type="evidence" value="ECO:0007669"/>
    <property type="project" value="InterPro"/>
</dbReference>
<protein>
    <submittedName>
        <fullName evidence="5">Transcriptional regulator, GntR family</fullName>
    </submittedName>
</protein>
<keyword evidence="6" id="KW-1185">Reference proteome</keyword>
<dbReference type="InterPro" id="IPR036388">
    <property type="entry name" value="WH-like_DNA-bd_sf"/>
</dbReference>
<feature type="domain" description="HTH gntR-type" evidence="4">
    <location>
        <begin position="6"/>
        <end position="73"/>
    </location>
</feature>
<dbReference type="SUPFAM" id="SSF46785">
    <property type="entry name" value="Winged helix' DNA-binding domain"/>
    <property type="match status" value="1"/>
</dbReference>
<dbReference type="InterPro" id="IPR011711">
    <property type="entry name" value="GntR_C"/>
</dbReference>
<dbReference type="GO" id="GO:0003677">
    <property type="term" value="F:DNA binding"/>
    <property type="evidence" value="ECO:0007669"/>
    <property type="project" value="UniProtKB-KW"/>
</dbReference>
<dbReference type="SUPFAM" id="SSF48008">
    <property type="entry name" value="GntR ligand-binding domain-like"/>
    <property type="match status" value="1"/>
</dbReference>
<evidence type="ECO:0000313" key="6">
    <source>
        <dbReference type="Proteomes" id="UP000186156"/>
    </source>
</evidence>
<dbReference type="Pfam" id="PF00392">
    <property type="entry name" value="GntR"/>
    <property type="match status" value="1"/>
</dbReference>
<gene>
    <name evidence="5" type="ORF">SAMN05421799_11127</name>
</gene>
<dbReference type="Proteomes" id="UP000186156">
    <property type="component" value="Unassembled WGS sequence"/>
</dbReference>
<keyword evidence="3" id="KW-0804">Transcription</keyword>
<evidence type="ECO:0000256" key="3">
    <source>
        <dbReference type="ARBA" id="ARBA00023163"/>
    </source>
</evidence>
<dbReference type="PROSITE" id="PS50949">
    <property type="entry name" value="HTH_GNTR"/>
    <property type="match status" value="1"/>
</dbReference>
<name>A0A1N7P3C0_9BACL</name>
<evidence type="ECO:0000313" key="5">
    <source>
        <dbReference type="EMBL" id="SIT05125.1"/>
    </source>
</evidence>
<keyword evidence="2" id="KW-0238">DNA-binding</keyword>
<dbReference type="InterPro" id="IPR036390">
    <property type="entry name" value="WH_DNA-bd_sf"/>
</dbReference>
<organism evidence="5 6">
    <name type="scientific">Alicyclobacillus vulcanalis</name>
    <dbReference type="NCBI Taxonomy" id="252246"/>
    <lineage>
        <taxon>Bacteria</taxon>
        <taxon>Bacillati</taxon>
        <taxon>Bacillota</taxon>
        <taxon>Bacilli</taxon>
        <taxon>Bacillales</taxon>
        <taxon>Alicyclobacillaceae</taxon>
        <taxon>Alicyclobacillus</taxon>
    </lineage>
</organism>
<reference evidence="6" key="1">
    <citation type="submission" date="2017-01" db="EMBL/GenBank/DDBJ databases">
        <authorList>
            <person name="Varghese N."/>
            <person name="Submissions S."/>
        </authorList>
    </citation>
    <scope>NUCLEOTIDE SEQUENCE [LARGE SCALE GENOMIC DNA]</scope>
    <source>
        <strain evidence="6">DSM 16176</strain>
    </source>
</reference>
<dbReference type="SMART" id="SM00345">
    <property type="entry name" value="HTH_GNTR"/>
    <property type="match status" value="1"/>
</dbReference>
<dbReference type="InterPro" id="IPR000524">
    <property type="entry name" value="Tscrpt_reg_HTH_GntR"/>
</dbReference>
<dbReference type="CDD" id="cd07377">
    <property type="entry name" value="WHTH_GntR"/>
    <property type="match status" value="1"/>
</dbReference>
<proteinExistence type="predicted"/>
<dbReference type="OrthoDB" id="114741at2"/>
<evidence type="ECO:0000256" key="1">
    <source>
        <dbReference type="ARBA" id="ARBA00023015"/>
    </source>
</evidence>
<evidence type="ECO:0000259" key="4">
    <source>
        <dbReference type="PROSITE" id="PS50949"/>
    </source>
</evidence>
<dbReference type="PANTHER" id="PTHR43537:SF24">
    <property type="entry name" value="GLUCONATE OPERON TRANSCRIPTIONAL REPRESSOR"/>
    <property type="match status" value="1"/>
</dbReference>
<dbReference type="PANTHER" id="PTHR43537">
    <property type="entry name" value="TRANSCRIPTIONAL REGULATOR, GNTR FAMILY"/>
    <property type="match status" value="1"/>
</dbReference>
<dbReference type="RefSeq" id="WP_076348450.1">
    <property type="nucleotide sequence ID" value="NZ_FTOO01000011.1"/>
</dbReference>
<dbReference type="EMBL" id="FTOO01000011">
    <property type="protein sequence ID" value="SIT05125.1"/>
    <property type="molecule type" value="Genomic_DNA"/>
</dbReference>
<dbReference type="STRING" id="252246.SAMN05421799_11127"/>
<sequence length="242" mass="27967">MTKHTPSKQQLAYHTLKQRILDGTYGPGYRIVIDRVAKEMGVSAIPIREAIRRLEAEGLVEVERFSGAKVTRIDAKMYEDILSALAVLEGYATAVAYRQLTEADFEALRETNEAMRRARSDFDLTLYSRLNQQFHEIILRRCPNRFLVDEIHAVRERMDAMRVSVFNLIPHRASDSIAEHDKLIQLMAVDVGEDAVERFARQHRLATLEAFRRWNEQHARHVAERKEDYRASREVHLPGADA</sequence>
<accession>A0A1N7P3C0</accession>
<dbReference type="Pfam" id="PF07729">
    <property type="entry name" value="FCD"/>
    <property type="match status" value="1"/>
</dbReference>